<feature type="compositionally biased region" description="Basic and acidic residues" evidence="1">
    <location>
        <begin position="63"/>
        <end position="73"/>
    </location>
</feature>
<sequence length="103" mass="10847">MGRGNPPVVAPVVGPQEGPFPWGGFTDLGRGNPPVVAPVVGRQEGRHGGDNPSRGRGFPGEMHPVDPDLTGDRGAETLLTFPLNSYLRHPPLLIKVPNNQGAQ</sequence>
<evidence type="ECO:0000256" key="1">
    <source>
        <dbReference type="SAM" id="MobiDB-lite"/>
    </source>
</evidence>
<feature type="compositionally biased region" description="Low complexity" evidence="1">
    <location>
        <begin position="1"/>
        <end position="19"/>
    </location>
</feature>
<gene>
    <name evidence="2" type="ORF">PROH_01290</name>
</gene>
<organism evidence="2 3">
    <name type="scientific">Prochlorothrix hollandica PCC 9006 = CALU 1027</name>
    <dbReference type="NCBI Taxonomy" id="317619"/>
    <lineage>
        <taxon>Bacteria</taxon>
        <taxon>Bacillati</taxon>
        <taxon>Cyanobacteriota</taxon>
        <taxon>Cyanophyceae</taxon>
        <taxon>Prochlorotrichales</taxon>
        <taxon>Prochlorotrichaceae</taxon>
        <taxon>Prochlorothrix</taxon>
    </lineage>
</organism>
<accession>A0A0M2Q265</accession>
<dbReference type="Proteomes" id="UP000034681">
    <property type="component" value="Unassembled WGS sequence"/>
</dbReference>
<comment type="caution">
    <text evidence="2">The sequence shown here is derived from an EMBL/GenBank/DDBJ whole genome shotgun (WGS) entry which is preliminary data.</text>
</comment>
<evidence type="ECO:0000313" key="2">
    <source>
        <dbReference type="EMBL" id="KKJ01069.1"/>
    </source>
</evidence>
<reference evidence="2" key="1">
    <citation type="submission" date="2012-04" db="EMBL/GenBank/DDBJ databases">
        <authorList>
            <person name="Borisov I.G."/>
            <person name="Ivanikova N.V."/>
            <person name="Pinevich A.V."/>
        </authorList>
    </citation>
    <scope>NUCLEOTIDE SEQUENCE [LARGE SCALE GENOMIC DNA]</scope>
    <source>
        <strain evidence="2">CALU 1027</strain>
    </source>
</reference>
<dbReference type="EMBL" id="AJTX02000002">
    <property type="protein sequence ID" value="KKJ01069.1"/>
    <property type="molecule type" value="Genomic_DNA"/>
</dbReference>
<dbReference type="AlphaFoldDB" id="A0A0M2Q265"/>
<evidence type="ECO:0000313" key="3">
    <source>
        <dbReference type="Proteomes" id="UP000034681"/>
    </source>
</evidence>
<proteinExistence type="predicted"/>
<keyword evidence="3" id="KW-1185">Reference proteome</keyword>
<name>A0A0M2Q265_PROHO</name>
<protein>
    <submittedName>
        <fullName evidence="2">Uncharacterized protein</fullName>
    </submittedName>
</protein>
<feature type="region of interest" description="Disordered" evidence="1">
    <location>
        <begin position="1"/>
        <end position="73"/>
    </location>
</feature>